<sequence>MPFPKKVLLVVNPIAGDVDKTELIENIESKAKSQGFDLAVYRTDGENDRQAIEQSLQDFQPDRVLVAGGDGTINQIADILQGKPVTMGLLPLGSANGLATNLGISGDWQESVEVALGEHISCLDGMMINGHLGLHLSDLGLNARLVKNYEEGEVRGKWGYAKEVIRTLSEHDLFRVRITTDTETVETDATIVILANATMYGTGVVINPEGNLCDGKFEVIVATRFDIIELAKLIAGATELDPEVVRTFCTTHAEIECLEQQALFQIDGEFMGPVDRVKAHILPNMLSVAVPAVTEGVK</sequence>
<keyword evidence="1" id="KW-0808">Transferase</keyword>
<dbReference type="InterPro" id="IPR001206">
    <property type="entry name" value="Diacylglycerol_kinase_cat_dom"/>
</dbReference>
<dbReference type="Gene3D" id="2.60.200.40">
    <property type="match status" value="1"/>
</dbReference>
<dbReference type="EMBL" id="WHLY01000002">
    <property type="protein sequence ID" value="MPR36270.1"/>
    <property type="molecule type" value="Genomic_DNA"/>
</dbReference>
<dbReference type="InterPro" id="IPR050187">
    <property type="entry name" value="Lipid_Phosphate_FormReg"/>
</dbReference>
<evidence type="ECO:0000256" key="4">
    <source>
        <dbReference type="ARBA" id="ARBA00022840"/>
    </source>
</evidence>
<dbReference type="PROSITE" id="PS50146">
    <property type="entry name" value="DAGK"/>
    <property type="match status" value="1"/>
</dbReference>
<dbReference type="GO" id="GO:0005524">
    <property type="term" value="F:ATP binding"/>
    <property type="evidence" value="ECO:0007669"/>
    <property type="project" value="UniProtKB-KW"/>
</dbReference>
<organism evidence="6 7">
    <name type="scientific">Salmonirosea aquatica</name>
    <dbReference type="NCBI Taxonomy" id="2654236"/>
    <lineage>
        <taxon>Bacteria</taxon>
        <taxon>Pseudomonadati</taxon>
        <taxon>Bacteroidota</taxon>
        <taxon>Cytophagia</taxon>
        <taxon>Cytophagales</taxon>
        <taxon>Spirosomataceae</taxon>
        <taxon>Salmonirosea</taxon>
    </lineage>
</organism>
<dbReference type="RefSeq" id="WP_152764024.1">
    <property type="nucleotide sequence ID" value="NZ_WHLY01000002.1"/>
</dbReference>
<proteinExistence type="predicted"/>
<reference evidence="6 7" key="1">
    <citation type="submission" date="2019-10" db="EMBL/GenBank/DDBJ databases">
        <title>Draft Genome Sequence of Cytophagaceae sp. SJW1-29.</title>
        <authorList>
            <person name="Choi A."/>
        </authorList>
    </citation>
    <scope>NUCLEOTIDE SEQUENCE [LARGE SCALE GENOMIC DNA]</scope>
    <source>
        <strain evidence="6 7">SJW1-29</strain>
    </source>
</reference>
<dbReference type="PANTHER" id="PTHR12358">
    <property type="entry name" value="SPHINGOSINE KINASE"/>
    <property type="match status" value="1"/>
</dbReference>
<dbReference type="AlphaFoldDB" id="A0A7C9FF55"/>
<dbReference type="InterPro" id="IPR045540">
    <property type="entry name" value="YegS/DAGK_C"/>
</dbReference>
<gene>
    <name evidence="6" type="ORF">GBK04_23730</name>
</gene>
<evidence type="ECO:0000259" key="5">
    <source>
        <dbReference type="PROSITE" id="PS50146"/>
    </source>
</evidence>
<dbReference type="GO" id="GO:0016301">
    <property type="term" value="F:kinase activity"/>
    <property type="evidence" value="ECO:0007669"/>
    <property type="project" value="UniProtKB-KW"/>
</dbReference>
<dbReference type="InterPro" id="IPR016064">
    <property type="entry name" value="NAD/diacylglycerol_kinase_sf"/>
</dbReference>
<dbReference type="InterPro" id="IPR017438">
    <property type="entry name" value="ATP-NAD_kinase_N"/>
</dbReference>
<keyword evidence="7" id="KW-1185">Reference proteome</keyword>
<evidence type="ECO:0000256" key="2">
    <source>
        <dbReference type="ARBA" id="ARBA00022741"/>
    </source>
</evidence>
<keyword evidence="3 6" id="KW-0418">Kinase</keyword>
<dbReference type="Pfam" id="PF19279">
    <property type="entry name" value="YegS_C"/>
    <property type="match status" value="1"/>
</dbReference>
<keyword evidence="4" id="KW-0067">ATP-binding</keyword>
<dbReference type="Gene3D" id="3.40.50.10330">
    <property type="entry name" value="Probable inorganic polyphosphate/atp-NAD kinase, domain 1"/>
    <property type="match status" value="1"/>
</dbReference>
<evidence type="ECO:0000256" key="3">
    <source>
        <dbReference type="ARBA" id="ARBA00022777"/>
    </source>
</evidence>
<comment type="caution">
    <text evidence="6">The sequence shown here is derived from an EMBL/GenBank/DDBJ whole genome shotgun (WGS) entry which is preliminary data.</text>
</comment>
<evidence type="ECO:0000313" key="7">
    <source>
        <dbReference type="Proteomes" id="UP000479293"/>
    </source>
</evidence>
<dbReference type="Pfam" id="PF00781">
    <property type="entry name" value="DAGK_cat"/>
    <property type="match status" value="1"/>
</dbReference>
<dbReference type="SUPFAM" id="SSF111331">
    <property type="entry name" value="NAD kinase/diacylglycerol kinase-like"/>
    <property type="match status" value="1"/>
</dbReference>
<evidence type="ECO:0000256" key="1">
    <source>
        <dbReference type="ARBA" id="ARBA00022679"/>
    </source>
</evidence>
<feature type="domain" description="DAGKc" evidence="5">
    <location>
        <begin position="2"/>
        <end position="132"/>
    </location>
</feature>
<accession>A0A7C9FF55</accession>
<dbReference type="Proteomes" id="UP000479293">
    <property type="component" value="Unassembled WGS sequence"/>
</dbReference>
<protein>
    <submittedName>
        <fullName evidence="6">Diacylglycerol kinase</fullName>
    </submittedName>
</protein>
<keyword evidence="2" id="KW-0547">Nucleotide-binding</keyword>
<name>A0A7C9FF55_9BACT</name>
<evidence type="ECO:0000313" key="6">
    <source>
        <dbReference type="EMBL" id="MPR36270.1"/>
    </source>
</evidence>
<dbReference type="PANTHER" id="PTHR12358:SF54">
    <property type="entry name" value="SPHINGOSINE KINASE RELATED PROTEIN"/>
    <property type="match status" value="1"/>
</dbReference>
<dbReference type="SMART" id="SM00046">
    <property type="entry name" value="DAGKc"/>
    <property type="match status" value="1"/>
</dbReference>